<dbReference type="GO" id="GO:0016994">
    <property type="term" value="F:precorrin-6A reductase activity"/>
    <property type="evidence" value="ECO:0007669"/>
    <property type="project" value="UniProtKB-EC"/>
</dbReference>
<dbReference type="PANTHER" id="PTHR36925:SF1">
    <property type="entry name" value="COBALT-PRECORRIN-6A REDUCTASE"/>
    <property type="match status" value="1"/>
</dbReference>
<evidence type="ECO:0000313" key="4">
    <source>
        <dbReference type="EMBL" id="KAA0257834.1"/>
    </source>
</evidence>
<keyword evidence="5" id="KW-1185">Reference proteome</keyword>
<dbReference type="RefSeq" id="WP_149266807.1">
    <property type="nucleotide sequence ID" value="NZ_VFJB01000006.1"/>
</dbReference>
<sequence>MFDKLLILGGTSDTHRFLNSLESDNFIITVATEYGYEQFSKKYGKDKVLLIKFDEASLEKFIKENKITKIIDTTHPYAKVITETALNVSKKLNIEYLSYVRDDDINVDYEKAIFFSNIKEVITFLKEKDFRRILFTIGSKMMKDFAFLKDKAYVRVLPFENSIYEVRKYGFDYDKIIAMQGPFSKDFNVALIKELKIDLLITKKSGKAGGFEEKIEACEETGIYCIVIDNE</sequence>
<evidence type="ECO:0000256" key="3">
    <source>
        <dbReference type="ARBA" id="ARBA00023002"/>
    </source>
</evidence>
<dbReference type="EC" id="1.3.1.54" evidence="4"/>
<dbReference type="PANTHER" id="PTHR36925">
    <property type="entry name" value="COBALT-PRECORRIN-6A REDUCTASE"/>
    <property type="match status" value="1"/>
</dbReference>
<dbReference type="UniPathway" id="UPA00148"/>
<dbReference type="PROSITE" id="PS51014">
    <property type="entry name" value="COBK_CBIJ"/>
    <property type="match status" value="1"/>
</dbReference>
<dbReference type="AlphaFoldDB" id="A0A5A8F2Z5"/>
<dbReference type="Pfam" id="PF02571">
    <property type="entry name" value="CbiJ"/>
    <property type="match status" value="1"/>
</dbReference>
<dbReference type="NCBIfam" id="TIGR00715">
    <property type="entry name" value="precor6x_red"/>
    <property type="match status" value="1"/>
</dbReference>
<dbReference type="GO" id="GO:0009236">
    <property type="term" value="P:cobalamin biosynthetic process"/>
    <property type="evidence" value="ECO:0007669"/>
    <property type="project" value="UniProtKB-UniPathway"/>
</dbReference>
<evidence type="ECO:0000313" key="5">
    <source>
        <dbReference type="Proteomes" id="UP000322876"/>
    </source>
</evidence>
<accession>A0A5A8F2Z5</accession>
<keyword evidence="3 4" id="KW-0560">Oxidoreductase</keyword>
<dbReference type="Proteomes" id="UP000322876">
    <property type="component" value="Unassembled WGS sequence"/>
</dbReference>
<organism evidence="4 5">
    <name type="scientific">Deferribacter autotrophicus</name>
    <dbReference type="NCBI Taxonomy" id="500465"/>
    <lineage>
        <taxon>Bacteria</taxon>
        <taxon>Pseudomonadati</taxon>
        <taxon>Deferribacterota</taxon>
        <taxon>Deferribacteres</taxon>
        <taxon>Deferribacterales</taxon>
        <taxon>Deferribacteraceae</taxon>
        <taxon>Deferribacter</taxon>
    </lineage>
</organism>
<proteinExistence type="predicted"/>
<evidence type="ECO:0000256" key="2">
    <source>
        <dbReference type="ARBA" id="ARBA00022573"/>
    </source>
</evidence>
<reference evidence="4 5" key="1">
    <citation type="submission" date="2019-06" db="EMBL/GenBank/DDBJ databases">
        <title>Genomic insights into carbon and energy metabolism of Deferribacter autotrophicus revealed new metabolic traits in the phylum Deferribacteres.</title>
        <authorList>
            <person name="Slobodkin A.I."/>
            <person name="Slobodkina G.B."/>
            <person name="Allioux M."/>
            <person name="Alain K."/>
            <person name="Jebbar M."/>
            <person name="Shadrin V."/>
            <person name="Kublanov I.V."/>
            <person name="Toshchakov S.V."/>
            <person name="Bonch-Osmolovskaya E.A."/>
        </authorList>
    </citation>
    <scope>NUCLEOTIDE SEQUENCE [LARGE SCALE GENOMIC DNA]</scope>
    <source>
        <strain evidence="4 5">SL50</strain>
    </source>
</reference>
<dbReference type="OrthoDB" id="9780707at2"/>
<dbReference type="InterPro" id="IPR003723">
    <property type="entry name" value="Precorrin-6x_reduct"/>
</dbReference>
<keyword evidence="2" id="KW-0169">Cobalamin biosynthesis</keyword>
<gene>
    <name evidence="4" type="primary">cobK</name>
    <name evidence="4" type="ORF">FHQ18_08810</name>
</gene>
<comment type="caution">
    <text evidence="4">The sequence shown here is derived from an EMBL/GenBank/DDBJ whole genome shotgun (WGS) entry which is preliminary data.</text>
</comment>
<name>A0A5A8F2Z5_9BACT</name>
<evidence type="ECO:0000256" key="1">
    <source>
        <dbReference type="ARBA" id="ARBA00004953"/>
    </source>
</evidence>
<comment type="pathway">
    <text evidence="1">Cofactor biosynthesis; adenosylcobalamin biosynthesis.</text>
</comment>
<dbReference type="EMBL" id="VFJB01000006">
    <property type="protein sequence ID" value="KAA0257834.1"/>
    <property type="molecule type" value="Genomic_DNA"/>
</dbReference>
<protein>
    <submittedName>
        <fullName evidence="4">Precorrin-6A reductase</fullName>
        <ecNumber evidence="4">1.3.1.54</ecNumber>
    </submittedName>
</protein>